<feature type="transmembrane region" description="Helical" evidence="1">
    <location>
        <begin position="122"/>
        <end position="142"/>
    </location>
</feature>
<name>A0A412XLE8_BACUN</name>
<protein>
    <submittedName>
        <fullName evidence="2">Uncharacterized protein</fullName>
    </submittedName>
</protein>
<proteinExistence type="predicted"/>
<gene>
    <name evidence="2" type="ORF">DWW14_02035</name>
</gene>
<feature type="transmembrane region" description="Helical" evidence="1">
    <location>
        <begin position="36"/>
        <end position="59"/>
    </location>
</feature>
<dbReference type="EMBL" id="QRZC01000002">
    <property type="protein sequence ID" value="RGV46087.1"/>
    <property type="molecule type" value="Genomic_DNA"/>
</dbReference>
<evidence type="ECO:0000313" key="3">
    <source>
        <dbReference type="Proteomes" id="UP000285343"/>
    </source>
</evidence>
<evidence type="ECO:0000313" key="2">
    <source>
        <dbReference type="EMBL" id="RGV46087.1"/>
    </source>
</evidence>
<keyword evidence="1" id="KW-0812">Transmembrane</keyword>
<reference evidence="2 3" key="1">
    <citation type="submission" date="2018-08" db="EMBL/GenBank/DDBJ databases">
        <title>A genome reference for cultivated species of the human gut microbiota.</title>
        <authorList>
            <person name="Zou Y."/>
            <person name="Xue W."/>
            <person name="Luo G."/>
        </authorList>
    </citation>
    <scope>NUCLEOTIDE SEQUENCE [LARGE SCALE GENOMIC DNA]</scope>
    <source>
        <strain evidence="2 3">AF14-42</strain>
    </source>
</reference>
<dbReference type="RefSeq" id="WP_117866062.1">
    <property type="nucleotide sequence ID" value="NZ_QRZC01000002.1"/>
</dbReference>
<accession>A0A412XLE8</accession>
<comment type="caution">
    <text evidence="2">The sequence shown here is derived from an EMBL/GenBank/DDBJ whole genome shotgun (WGS) entry which is preliminary data.</text>
</comment>
<dbReference type="Proteomes" id="UP000285343">
    <property type="component" value="Unassembled WGS sequence"/>
</dbReference>
<dbReference type="AlphaFoldDB" id="A0A412XLE8"/>
<feature type="transmembrane region" description="Helical" evidence="1">
    <location>
        <begin position="65"/>
        <end position="84"/>
    </location>
</feature>
<organism evidence="2 3">
    <name type="scientific">Bacteroides uniformis</name>
    <dbReference type="NCBI Taxonomy" id="820"/>
    <lineage>
        <taxon>Bacteria</taxon>
        <taxon>Pseudomonadati</taxon>
        <taxon>Bacteroidota</taxon>
        <taxon>Bacteroidia</taxon>
        <taxon>Bacteroidales</taxon>
        <taxon>Bacteroidaceae</taxon>
        <taxon>Bacteroides</taxon>
    </lineage>
</organism>
<keyword evidence="1" id="KW-0472">Membrane</keyword>
<sequence length="197" mass="23279">MKNDIDIKGLWRKQAVPAADCSGLFKEMSQFKRKKALELVVLNVVLWSTICFAVFVWIYFKPQLLVTKIGILLTIVAVGTVVAFTHQMIPLYRTVDEELSNREYLNELLTVKRKENFMQTRLMNFYFISLSVGIGLYMYEYIQESSLLFRIVAYSTFLLWIGLNWFVFRPRIIRRNKQRLDRLIAGMERIRMQMDGI</sequence>
<feature type="transmembrane region" description="Helical" evidence="1">
    <location>
        <begin position="148"/>
        <end position="168"/>
    </location>
</feature>
<evidence type="ECO:0000256" key="1">
    <source>
        <dbReference type="SAM" id="Phobius"/>
    </source>
</evidence>
<keyword evidence="1" id="KW-1133">Transmembrane helix</keyword>